<dbReference type="OrthoDB" id="9928032at2"/>
<dbReference type="AlphaFoldDB" id="B9Y5W6"/>
<sequence>MKRKLKYLCLALAVMIGLKLVEMYHNVYPQISSEACVDCHELDVAPNGKTVNLFFRETLNEGWFEVNNLYYKQNFWDKRKQVGQSFDYNGGNKIAGLEMRLYFSSCELPPYITHGIIIEEDFMTISDVHVSLMKGAYDDAATLFYYFKFRSDCLYVFGKMKISRRDEKQFSSDEEKKDLVRSYLEKMFWSSPA</sequence>
<protein>
    <submittedName>
        <fullName evidence="1">Uncharacterized protein</fullName>
    </submittedName>
</protein>
<proteinExistence type="predicted"/>
<comment type="caution">
    <text evidence="1">The sequence shown here is derived from an EMBL/GenBank/DDBJ whole genome shotgun (WGS) entry which is preliminary data.</text>
</comment>
<dbReference type="Proteomes" id="UP000005950">
    <property type="component" value="Unassembled WGS sequence"/>
</dbReference>
<evidence type="ECO:0000313" key="2">
    <source>
        <dbReference type="Proteomes" id="UP000005950"/>
    </source>
</evidence>
<organism evidence="1 2">
    <name type="scientific">Holdemania filiformis DSM 12042</name>
    <dbReference type="NCBI Taxonomy" id="545696"/>
    <lineage>
        <taxon>Bacteria</taxon>
        <taxon>Bacillati</taxon>
        <taxon>Bacillota</taxon>
        <taxon>Erysipelotrichia</taxon>
        <taxon>Erysipelotrichales</taxon>
        <taxon>Erysipelotrichaceae</taxon>
        <taxon>Holdemania</taxon>
    </lineage>
</organism>
<evidence type="ECO:0000313" key="1">
    <source>
        <dbReference type="EMBL" id="EEF68633.1"/>
    </source>
</evidence>
<name>B9Y5W6_9FIRM</name>
<dbReference type="RefSeq" id="WP_006058401.1">
    <property type="nucleotide sequence ID" value="NZ_GG657554.1"/>
</dbReference>
<dbReference type="HOGENOM" id="CLU_1407085_0_0_9"/>
<reference evidence="1 2" key="1">
    <citation type="submission" date="2008-12" db="EMBL/GenBank/DDBJ databases">
        <authorList>
            <person name="Fulton L."/>
            <person name="Clifton S."/>
            <person name="Fulton B."/>
            <person name="Xu J."/>
            <person name="Minx P."/>
            <person name="Pepin K.H."/>
            <person name="Johnson M."/>
            <person name="Bhonagiri V."/>
            <person name="Nash W.E."/>
            <person name="Mardis E.R."/>
            <person name="Wilson R.K."/>
        </authorList>
    </citation>
    <scope>NUCLEOTIDE SEQUENCE [LARGE SCALE GENOMIC DNA]</scope>
    <source>
        <strain evidence="1 2">DSM 12042</strain>
    </source>
</reference>
<accession>B9Y5W6</accession>
<gene>
    <name evidence="1" type="ORF">HOLDEFILI_01198</name>
</gene>
<reference evidence="1 2" key="2">
    <citation type="submission" date="2009-02" db="EMBL/GenBank/DDBJ databases">
        <title>Draft genome sequence of Holdemania filiformis DSM 12042.</title>
        <authorList>
            <person name="Sudarsanam P."/>
            <person name="Ley R."/>
            <person name="Guruge J."/>
            <person name="Turnbaugh P.J."/>
            <person name="Mahowald M."/>
            <person name="Liep D."/>
            <person name="Gordon J."/>
        </authorList>
    </citation>
    <scope>NUCLEOTIDE SEQUENCE [LARGE SCALE GENOMIC DNA]</scope>
    <source>
        <strain evidence="1 2">DSM 12042</strain>
    </source>
</reference>
<dbReference type="EMBL" id="ACCF01000069">
    <property type="protein sequence ID" value="EEF68633.1"/>
    <property type="molecule type" value="Genomic_DNA"/>
</dbReference>